<protein>
    <recommendedName>
        <fullName evidence="8">Tryptophan--tRNA ligase</fullName>
        <ecNumber evidence="8">6.1.1.2</ecNumber>
    </recommendedName>
    <alternativeName>
        <fullName evidence="8">Tryptophanyl-tRNA synthetase</fullName>
        <shortName evidence="8">TrpRS</shortName>
    </alternativeName>
</protein>
<sequence>MRILSGIQPTGNLHIGNYVGAFKQFQDLQDKGHECFFSVVDLHALTALHDRERLHTLTQEAKRVFCAVGLTQDNTALFVQSTVPQHTQLTWILSTLTPIGESERMTQFKDKKAQGMETNTGLFIYPILMAADILLYKTDAVPVGEDQLQHLELTRTIARKFNAMFGDTFKEPQAITEQSTARIMSLKDPTKKMSKSLGETHYIGILEDEKTIREKIQHATTDSETTIQYSPKSKPGISNLLALYSAFATITIQQAEEHFSRTSYAALKEEVATTLLTHLKPIRETFYSLSEDEVNSHFESGRARATHIAQTTLNEVYQKVGLC</sequence>
<evidence type="ECO:0000256" key="7">
    <source>
        <dbReference type="ARBA" id="ARBA00049929"/>
    </source>
</evidence>
<dbReference type="GO" id="GO:0005524">
    <property type="term" value="F:ATP binding"/>
    <property type="evidence" value="ECO:0007669"/>
    <property type="project" value="UniProtKB-UniRule"/>
</dbReference>
<keyword evidence="3 8" id="KW-0547">Nucleotide-binding</keyword>
<name>A0A845D9W1_9BACT</name>
<comment type="caution">
    <text evidence="10">The sequence shown here is derived from an EMBL/GenBank/DDBJ whole genome shotgun (WGS) entry which is preliminary data.</text>
</comment>
<dbReference type="Proteomes" id="UP000449092">
    <property type="component" value="Unassembled WGS sequence"/>
</dbReference>
<dbReference type="Gene3D" id="3.40.50.620">
    <property type="entry name" value="HUPs"/>
    <property type="match status" value="1"/>
</dbReference>
<keyword evidence="8" id="KW-0963">Cytoplasm</keyword>
<dbReference type="InterPro" id="IPR014729">
    <property type="entry name" value="Rossmann-like_a/b/a_fold"/>
</dbReference>
<dbReference type="GO" id="GO:0005829">
    <property type="term" value="C:cytosol"/>
    <property type="evidence" value="ECO:0007669"/>
    <property type="project" value="TreeGrafter"/>
</dbReference>
<dbReference type="PROSITE" id="PS00178">
    <property type="entry name" value="AA_TRNA_LIGASE_I"/>
    <property type="match status" value="1"/>
</dbReference>
<accession>A0A845D9W1</accession>
<reference evidence="10 11" key="1">
    <citation type="submission" date="2019-09" db="EMBL/GenBank/DDBJ databases">
        <title>Characterisation of the sponge microbiome using genome-centric metagenomics.</title>
        <authorList>
            <person name="Engelberts J.P."/>
            <person name="Robbins S.J."/>
            <person name="De Goeij J.M."/>
            <person name="Aranda M."/>
            <person name="Bell S.C."/>
            <person name="Webster N.S."/>
        </authorList>
    </citation>
    <scope>NUCLEOTIDE SEQUENCE [LARGE SCALE GENOMIC DNA]</scope>
    <source>
        <strain evidence="10">SB0662_bin_43</strain>
    </source>
</reference>
<dbReference type="InterPro" id="IPR001412">
    <property type="entry name" value="aa-tRNA-synth_I_CS"/>
</dbReference>
<feature type="binding site" evidence="8">
    <location>
        <position position="132"/>
    </location>
    <ligand>
        <name>L-tryptophan</name>
        <dbReference type="ChEBI" id="CHEBI:57912"/>
    </ligand>
</feature>
<keyword evidence="2 8" id="KW-0436">Ligase</keyword>
<dbReference type="InterPro" id="IPR002305">
    <property type="entry name" value="aa-tRNA-synth_Ic"/>
</dbReference>
<comment type="subcellular location">
    <subcellularLocation>
        <location evidence="8">Cytoplasm</location>
    </subcellularLocation>
</comment>
<dbReference type="InterPro" id="IPR050203">
    <property type="entry name" value="Trp-tRNA_synthetase"/>
</dbReference>
<dbReference type="GO" id="GO:0004830">
    <property type="term" value="F:tryptophan-tRNA ligase activity"/>
    <property type="evidence" value="ECO:0007669"/>
    <property type="project" value="UniProtKB-UniRule"/>
</dbReference>
<dbReference type="HAMAP" id="MF_00140_B">
    <property type="entry name" value="Trp_tRNA_synth_B"/>
    <property type="match status" value="1"/>
</dbReference>
<dbReference type="InterPro" id="IPR002306">
    <property type="entry name" value="Trp-tRNA-ligase"/>
</dbReference>
<evidence type="ECO:0000256" key="9">
    <source>
        <dbReference type="RuleBase" id="RU363036"/>
    </source>
</evidence>
<organism evidence="10 11">
    <name type="scientific">Candidatus Spechtbacteria bacterium SB0662_bin_43</name>
    <dbReference type="NCBI Taxonomy" id="2604897"/>
    <lineage>
        <taxon>Bacteria</taxon>
        <taxon>Candidatus Spechtiibacteriota</taxon>
    </lineage>
</organism>
<dbReference type="Pfam" id="PF00579">
    <property type="entry name" value="tRNA-synt_1b"/>
    <property type="match status" value="1"/>
</dbReference>
<dbReference type="FunFam" id="1.10.240.10:FF:000002">
    <property type="entry name" value="Tryptophan--tRNA ligase"/>
    <property type="match status" value="1"/>
</dbReference>
<dbReference type="PANTHER" id="PTHR43766:SF1">
    <property type="entry name" value="TRYPTOPHAN--TRNA LIGASE, MITOCHONDRIAL"/>
    <property type="match status" value="1"/>
</dbReference>
<feature type="short sequence motif" description="'KMSKS' region" evidence="8">
    <location>
        <begin position="192"/>
        <end position="196"/>
    </location>
</feature>
<comment type="similarity">
    <text evidence="1 8 9">Belongs to the class-I aminoacyl-tRNA synthetase family.</text>
</comment>
<dbReference type="AlphaFoldDB" id="A0A845D9W1"/>
<dbReference type="CDD" id="cd00806">
    <property type="entry name" value="TrpRS_core"/>
    <property type="match status" value="1"/>
</dbReference>
<evidence type="ECO:0000256" key="8">
    <source>
        <dbReference type="HAMAP-Rule" id="MF_00140"/>
    </source>
</evidence>
<evidence type="ECO:0000313" key="11">
    <source>
        <dbReference type="Proteomes" id="UP000449092"/>
    </source>
</evidence>
<dbReference type="EC" id="6.1.1.2" evidence="8"/>
<feature type="binding site" evidence="8">
    <location>
        <begin position="8"/>
        <end position="10"/>
    </location>
    <ligand>
        <name>ATP</name>
        <dbReference type="ChEBI" id="CHEBI:30616"/>
    </ligand>
</feature>
<evidence type="ECO:0000256" key="4">
    <source>
        <dbReference type="ARBA" id="ARBA00022840"/>
    </source>
</evidence>
<evidence type="ECO:0000256" key="3">
    <source>
        <dbReference type="ARBA" id="ARBA00022741"/>
    </source>
</evidence>
<evidence type="ECO:0000256" key="1">
    <source>
        <dbReference type="ARBA" id="ARBA00005594"/>
    </source>
</evidence>
<proteinExistence type="inferred from homology"/>
<evidence type="ECO:0000256" key="2">
    <source>
        <dbReference type="ARBA" id="ARBA00022598"/>
    </source>
</evidence>
<dbReference type="PANTHER" id="PTHR43766">
    <property type="entry name" value="TRYPTOPHAN--TRNA LIGASE, MITOCHONDRIAL"/>
    <property type="match status" value="1"/>
</dbReference>
<feature type="binding site" evidence="8">
    <location>
        <position position="183"/>
    </location>
    <ligand>
        <name>ATP</name>
        <dbReference type="ChEBI" id="CHEBI:30616"/>
    </ligand>
</feature>
<dbReference type="PRINTS" id="PR01039">
    <property type="entry name" value="TRNASYNTHTRP"/>
</dbReference>
<feature type="binding site" evidence="8">
    <location>
        <begin position="192"/>
        <end position="196"/>
    </location>
    <ligand>
        <name>ATP</name>
        <dbReference type="ChEBI" id="CHEBI:30616"/>
    </ligand>
</feature>
<dbReference type="GO" id="GO:0006436">
    <property type="term" value="P:tryptophanyl-tRNA aminoacylation"/>
    <property type="evidence" value="ECO:0007669"/>
    <property type="project" value="UniProtKB-UniRule"/>
</dbReference>
<gene>
    <name evidence="8 10" type="primary">trpS</name>
    <name evidence="10" type="ORF">F4X82_01330</name>
</gene>
<keyword evidence="4 8" id="KW-0067">ATP-binding</keyword>
<evidence type="ECO:0000313" key="10">
    <source>
        <dbReference type="EMBL" id="MYE38147.1"/>
    </source>
</evidence>
<feature type="binding site" evidence="8">
    <location>
        <begin position="144"/>
        <end position="146"/>
    </location>
    <ligand>
        <name>ATP</name>
        <dbReference type="ChEBI" id="CHEBI:30616"/>
    </ligand>
</feature>
<keyword evidence="6 8" id="KW-0030">Aminoacyl-tRNA synthetase</keyword>
<comment type="function">
    <text evidence="8">Catalyzes the attachment of tryptophan to tRNA(Trp).</text>
</comment>
<dbReference type="SUPFAM" id="SSF52374">
    <property type="entry name" value="Nucleotidylyl transferase"/>
    <property type="match status" value="1"/>
</dbReference>
<dbReference type="InterPro" id="IPR024109">
    <property type="entry name" value="Trp-tRNA-ligase_bac-type"/>
</dbReference>
<feature type="binding site" evidence="8">
    <location>
        <begin position="16"/>
        <end position="17"/>
    </location>
    <ligand>
        <name>ATP</name>
        <dbReference type="ChEBI" id="CHEBI:30616"/>
    </ligand>
</feature>
<comment type="subunit">
    <text evidence="8">Homodimer.</text>
</comment>
<evidence type="ECO:0000256" key="6">
    <source>
        <dbReference type="ARBA" id="ARBA00023146"/>
    </source>
</evidence>
<dbReference type="Gene3D" id="1.10.240.10">
    <property type="entry name" value="Tyrosyl-Transfer RNA Synthetase"/>
    <property type="match status" value="1"/>
</dbReference>
<feature type="short sequence motif" description="'HIGH' region" evidence="8">
    <location>
        <begin position="9"/>
        <end position="17"/>
    </location>
</feature>
<keyword evidence="5 8" id="KW-0648">Protein biosynthesis</keyword>
<comment type="catalytic activity">
    <reaction evidence="7 8">
        <text>tRNA(Trp) + L-tryptophan + ATP = L-tryptophyl-tRNA(Trp) + AMP + diphosphate + H(+)</text>
        <dbReference type="Rhea" id="RHEA:24080"/>
        <dbReference type="Rhea" id="RHEA-COMP:9671"/>
        <dbReference type="Rhea" id="RHEA-COMP:9705"/>
        <dbReference type="ChEBI" id="CHEBI:15378"/>
        <dbReference type="ChEBI" id="CHEBI:30616"/>
        <dbReference type="ChEBI" id="CHEBI:33019"/>
        <dbReference type="ChEBI" id="CHEBI:57912"/>
        <dbReference type="ChEBI" id="CHEBI:78442"/>
        <dbReference type="ChEBI" id="CHEBI:78535"/>
        <dbReference type="ChEBI" id="CHEBI:456215"/>
        <dbReference type="EC" id="6.1.1.2"/>
    </reaction>
</comment>
<dbReference type="NCBIfam" id="TIGR00233">
    <property type="entry name" value="trpS"/>
    <property type="match status" value="1"/>
</dbReference>
<dbReference type="EMBL" id="VXOY01000011">
    <property type="protein sequence ID" value="MYE38147.1"/>
    <property type="molecule type" value="Genomic_DNA"/>
</dbReference>
<evidence type="ECO:0000256" key="5">
    <source>
        <dbReference type="ARBA" id="ARBA00022917"/>
    </source>
</evidence>